<name>A0A139IKT0_9PEZI</name>
<organism evidence="4 5">
    <name type="scientific">Pseudocercospora musae</name>
    <dbReference type="NCBI Taxonomy" id="113226"/>
    <lineage>
        <taxon>Eukaryota</taxon>
        <taxon>Fungi</taxon>
        <taxon>Dikarya</taxon>
        <taxon>Ascomycota</taxon>
        <taxon>Pezizomycotina</taxon>
        <taxon>Dothideomycetes</taxon>
        <taxon>Dothideomycetidae</taxon>
        <taxon>Mycosphaerellales</taxon>
        <taxon>Mycosphaerellaceae</taxon>
        <taxon>Pseudocercospora</taxon>
    </lineage>
</organism>
<protein>
    <recommendedName>
        <fullName evidence="6">AMP-dependent synthetase/ligase domain-containing protein</fullName>
    </recommendedName>
</protein>
<dbReference type="GO" id="GO:0016405">
    <property type="term" value="F:CoA-ligase activity"/>
    <property type="evidence" value="ECO:0007669"/>
    <property type="project" value="TreeGrafter"/>
</dbReference>
<keyword evidence="5" id="KW-1185">Reference proteome</keyword>
<evidence type="ECO:0000259" key="2">
    <source>
        <dbReference type="Pfam" id="PF00501"/>
    </source>
</evidence>
<dbReference type="Pfam" id="PF00501">
    <property type="entry name" value="AMP-binding"/>
    <property type="match status" value="1"/>
</dbReference>
<reference evidence="4 5" key="1">
    <citation type="submission" date="2015-07" db="EMBL/GenBank/DDBJ databases">
        <title>Comparative genomics of the Sigatoka disease complex on banana suggests a link between parallel evolutionary changes in Pseudocercospora fijiensis and Pseudocercospora eumusae and increased virulence on the banana host.</title>
        <authorList>
            <person name="Chang T.-C."/>
            <person name="Salvucci A."/>
            <person name="Crous P.W."/>
            <person name="Stergiopoulos I."/>
        </authorList>
    </citation>
    <scope>NUCLEOTIDE SEQUENCE [LARGE SCALE GENOMIC DNA]</scope>
    <source>
        <strain evidence="4 5">CBS 116634</strain>
    </source>
</reference>
<feature type="domain" description="AMP-binding enzyme C-terminal" evidence="3">
    <location>
        <begin position="477"/>
        <end position="552"/>
    </location>
</feature>
<dbReference type="InterPro" id="IPR025110">
    <property type="entry name" value="AMP-bd_C"/>
</dbReference>
<dbReference type="Pfam" id="PF13193">
    <property type="entry name" value="AMP-binding_C"/>
    <property type="match status" value="1"/>
</dbReference>
<accession>A0A139IKT0</accession>
<dbReference type="Gene3D" id="3.30.300.30">
    <property type="match status" value="1"/>
</dbReference>
<dbReference type="OrthoDB" id="6509636at2759"/>
<dbReference type="GO" id="GO:0019748">
    <property type="term" value="P:secondary metabolic process"/>
    <property type="evidence" value="ECO:0007669"/>
    <property type="project" value="TreeGrafter"/>
</dbReference>
<evidence type="ECO:0008006" key="6">
    <source>
        <dbReference type="Google" id="ProtNLM"/>
    </source>
</evidence>
<gene>
    <name evidence="4" type="ORF">AC579_10438</name>
</gene>
<dbReference type="STRING" id="113226.A0A139IKT0"/>
<sequence>MEQELTPLLRSIHTTSTHIETAEVSPTHSIMDPAHTNIVDWTLSGQYDPDKPILIDAADPSRFITKNKAIELIASLIGAFEPDSTVCLHIGNDILYPILCLAIWANRCQWTGPNTSYKAPELEHHIRLSRTKYIIVADDRLETARAAVSGSTTKAKIIRFTDLLALPPPSERQDCCGRPKRYRHNSTSSEFPSLHDIQSPNRRDALAEALRHIDLDCIATLMSTSGTTGLPKMGARTQRSTVLESAAIEDNNSLKPYEIRRLFSTPIFHSFSFPEMVINSLRLGIPAYFTKRFDIAQWPLYVEKYGITETYAPPAILQMLVNCPQSHSKIQSLRNVYTGGAPFTSELKVKWDALFPSGPPRVAAVYGLTEIGWFTTFKYPEMDDTSAVGRPIPGCQIRKSQDNGTTYNQIDVAELHLHSPHVMQGYYGNPEETKKMFTEDGWLKTGDVGYIQDGKVYIIDRAKDLIKVNGFQVSPTEIENALQLLKNDIEEAAVFGVDTDIEEHPFAYVVRKHAGVTVAAIKQFLDERLSSYKVGRIEIAFIDSIPRNPSGKILKKDLKVARLLGQRRSCEMERR</sequence>
<evidence type="ECO:0000313" key="4">
    <source>
        <dbReference type="EMBL" id="KXT15351.1"/>
    </source>
</evidence>
<proteinExistence type="predicted"/>
<feature type="compositionally biased region" description="Polar residues" evidence="1">
    <location>
        <begin position="185"/>
        <end position="197"/>
    </location>
</feature>
<dbReference type="PANTHER" id="PTHR24096:SF265">
    <property type="entry name" value="ENZYME, PUTATIVE (AFU_ORTHOLOGUE AFUA_5G14270)-RELATED"/>
    <property type="match status" value="1"/>
</dbReference>
<dbReference type="Gene3D" id="3.40.50.12780">
    <property type="entry name" value="N-terminal domain of ligase-like"/>
    <property type="match status" value="1"/>
</dbReference>
<dbReference type="InterPro" id="IPR042099">
    <property type="entry name" value="ANL_N_sf"/>
</dbReference>
<feature type="domain" description="AMP-dependent synthetase/ligase" evidence="2">
    <location>
        <begin position="79"/>
        <end position="427"/>
    </location>
</feature>
<dbReference type="Proteomes" id="UP000073492">
    <property type="component" value="Unassembled WGS sequence"/>
</dbReference>
<dbReference type="PANTHER" id="PTHR24096">
    <property type="entry name" value="LONG-CHAIN-FATTY-ACID--COA LIGASE"/>
    <property type="match status" value="1"/>
</dbReference>
<evidence type="ECO:0000256" key="1">
    <source>
        <dbReference type="SAM" id="MobiDB-lite"/>
    </source>
</evidence>
<dbReference type="SUPFAM" id="SSF56801">
    <property type="entry name" value="Acetyl-CoA synthetase-like"/>
    <property type="match status" value="1"/>
</dbReference>
<dbReference type="InterPro" id="IPR000873">
    <property type="entry name" value="AMP-dep_synth/lig_dom"/>
</dbReference>
<dbReference type="AlphaFoldDB" id="A0A139IKT0"/>
<dbReference type="EMBL" id="LFZO01000060">
    <property type="protein sequence ID" value="KXT15351.1"/>
    <property type="molecule type" value="Genomic_DNA"/>
</dbReference>
<comment type="caution">
    <text evidence="4">The sequence shown here is derived from an EMBL/GenBank/DDBJ whole genome shotgun (WGS) entry which is preliminary data.</text>
</comment>
<feature type="region of interest" description="Disordered" evidence="1">
    <location>
        <begin position="175"/>
        <end position="197"/>
    </location>
</feature>
<evidence type="ECO:0000259" key="3">
    <source>
        <dbReference type="Pfam" id="PF13193"/>
    </source>
</evidence>
<dbReference type="InterPro" id="IPR045851">
    <property type="entry name" value="AMP-bd_C_sf"/>
</dbReference>
<evidence type="ECO:0000313" key="5">
    <source>
        <dbReference type="Proteomes" id="UP000073492"/>
    </source>
</evidence>